<evidence type="ECO:0000313" key="4">
    <source>
        <dbReference type="Proteomes" id="UP001178507"/>
    </source>
</evidence>
<name>A0AA36JNB1_9DINO</name>
<reference evidence="3" key="1">
    <citation type="submission" date="2023-08" db="EMBL/GenBank/DDBJ databases">
        <authorList>
            <person name="Chen Y."/>
            <person name="Shah S."/>
            <person name="Dougan E. K."/>
            <person name="Thang M."/>
            <person name="Chan C."/>
        </authorList>
    </citation>
    <scope>NUCLEOTIDE SEQUENCE</scope>
</reference>
<evidence type="ECO:0000259" key="2">
    <source>
        <dbReference type="PROSITE" id="PS50280"/>
    </source>
</evidence>
<dbReference type="EMBL" id="CAUJNA010003765">
    <property type="protein sequence ID" value="CAJ1409368.1"/>
    <property type="molecule type" value="Genomic_DNA"/>
</dbReference>
<accession>A0AA36JNB1</accession>
<dbReference type="InterPro" id="IPR046341">
    <property type="entry name" value="SET_dom_sf"/>
</dbReference>
<dbReference type="InterPro" id="IPR001214">
    <property type="entry name" value="SET_dom"/>
</dbReference>
<dbReference type="Pfam" id="PF00856">
    <property type="entry name" value="SET"/>
    <property type="match status" value="1"/>
</dbReference>
<dbReference type="Gene3D" id="2.170.270.10">
    <property type="entry name" value="SET domain"/>
    <property type="match status" value="1"/>
</dbReference>
<comment type="caution">
    <text evidence="3">The sequence shown here is derived from an EMBL/GenBank/DDBJ whole genome shotgun (WGS) entry which is preliminary data.</text>
</comment>
<dbReference type="CDD" id="cd20071">
    <property type="entry name" value="SET_SMYD"/>
    <property type="match status" value="1"/>
</dbReference>
<dbReference type="SUPFAM" id="SSF48403">
    <property type="entry name" value="Ankyrin repeat"/>
    <property type="match status" value="1"/>
</dbReference>
<organism evidence="3 4">
    <name type="scientific">Effrenium voratum</name>
    <dbReference type="NCBI Taxonomy" id="2562239"/>
    <lineage>
        <taxon>Eukaryota</taxon>
        <taxon>Sar</taxon>
        <taxon>Alveolata</taxon>
        <taxon>Dinophyceae</taxon>
        <taxon>Suessiales</taxon>
        <taxon>Symbiodiniaceae</taxon>
        <taxon>Effrenium</taxon>
    </lineage>
</organism>
<evidence type="ECO:0000256" key="1">
    <source>
        <dbReference type="SAM" id="MobiDB-lite"/>
    </source>
</evidence>
<feature type="region of interest" description="Disordered" evidence="1">
    <location>
        <begin position="1"/>
        <end position="28"/>
    </location>
</feature>
<dbReference type="SUPFAM" id="SSF82199">
    <property type="entry name" value="SET domain"/>
    <property type="match status" value="1"/>
</dbReference>
<proteinExistence type="predicted"/>
<sequence length="632" mass="69460">MATAFPPPVSGGRMLPPALPRGPAPKGVRLERHPEVEELLVADADFAVGDLVLSEKFLLCGPPELPPLAMFRPPPPEVGTVEIAGDGFPSAVIFDQEHMKLLFEYQNSELEVQQEVLAMQDSMHPSSETYLSTWRVAEWLVAQQLPWLQDLDVASLARLLRLFCVNSHPCKAAGNTSGLLKWGTMINHSCLPNVVYSSVQGPEDFEGHFRACRPIAAGEVLGVSYMKLQGTLAPMNLRRRMLWYLKGFVCLCPRCSLEAAGLDPARRLVCHGGLAAECGAMVWQYLPGSEQHRFACACRVESSADVEARERRAAHGALGALCARWTSASSARGALAELREEANFLHEDHFAVQGLRLLFLALEADEFLSGKRSEGGQEWLRELQRVAQWQDRIRPAQHGGMLLMLSFKSLAPAVRLLATDGFEELRALARAVLRMDEAWDGDRVTTLTLPEAPPACVPLPKRANLPSPMVLTQDWLMKHALPRNDLFLAKRVLMDRADLTAADRQGNSVLAVAVEHQCSQEMVELLLERGCPRSSKGPLGPPLAIAARCGRLEVVRVLLDYGCDPAEIEVPGQKLSEAAQSLLGYMVPQPSVLRQGLPLRRLRRELAVALLPLATAILPSAAQKDLYDQLVQ</sequence>
<gene>
    <name evidence="3" type="ORF">EVOR1521_LOCUS30483</name>
</gene>
<dbReference type="Pfam" id="PF12796">
    <property type="entry name" value="Ank_2"/>
    <property type="match status" value="1"/>
</dbReference>
<feature type="non-terminal residue" evidence="3">
    <location>
        <position position="1"/>
    </location>
</feature>
<dbReference type="PANTHER" id="PTHR12197">
    <property type="entry name" value="HISTONE-LYSINE N-METHYLTRANSFERASE SMYD"/>
    <property type="match status" value="1"/>
</dbReference>
<dbReference type="InterPro" id="IPR002110">
    <property type="entry name" value="Ankyrin_rpt"/>
</dbReference>
<protein>
    <recommendedName>
        <fullName evidence="2">SET domain-containing protein</fullName>
    </recommendedName>
</protein>
<evidence type="ECO:0000313" key="3">
    <source>
        <dbReference type="EMBL" id="CAJ1409368.1"/>
    </source>
</evidence>
<dbReference type="AlphaFoldDB" id="A0AA36JNB1"/>
<keyword evidence="4" id="KW-1185">Reference proteome</keyword>
<dbReference type="Gene3D" id="1.25.40.20">
    <property type="entry name" value="Ankyrin repeat-containing domain"/>
    <property type="match status" value="1"/>
</dbReference>
<dbReference type="SMART" id="SM00248">
    <property type="entry name" value="ANK"/>
    <property type="match status" value="2"/>
</dbReference>
<feature type="domain" description="SET" evidence="2">
    <location>
        <begin position="26"/>
        <end position="226"/>
    </location>
</feature>
<dbReference type="InterPro" id="IPR036770">
    <property type="entry name" value="Ankyrin_rpt-contain_sf"/>
</dbReference>
<dbReference type="PROSITE" id="PS50280">
    <property type="entry name" value="SET"/>
    <property type="match status" value="1"/>
</dbReference>
<dbReference type="Proteomes" id="UP001178507">
    <property type="component" value="Unassembled WGS sequence"/>
</dbReference>
<dbReference type="InterPro" id="IPR050869">
    <property type="entry name" value="H3K4_H4K5_MeTrfase"/>
</dbReference>